<evidence type="ECO:0000313" key="5">
    <source>
        <dbReference type="EMBL" id="SDX59283.1"/>
    </source>
</evidence>
<dbReference type="Pfam" id="PF09278">
    <property type="entry name" value="MerR-DNA-bind"/>
    <property type="match status" value="1"/>
</dbReference>
<dbReference type="GO" id="GO:0003700">
    <property type="term" value="F:DNA-binding transcription factor activity"/>
    <property type="evidence" value="ECO:0007669"/>
    <property type="project" value="InterPro"/>
</dbReference>
<dbReference type="STRING" id="1545044.SAMN05444276_11036"/>
<dbReference type="PANTHER" id="PTHR30204:SF94">
    <property type="entry name" value="HEAVY METAL-DEPENDENT TRANSCRIPTIONAL REGULATOR HI_0293-RELATED"/>
    <property type="match status" value="1"/>
</dbReference>
<dbReference type="GO" id="GO:0003677">
    <property type="term" value="F:DNA binding"/>
    <property type="evidence" value="ECO:0007669"/>
    <property type="project" value="UniProtKB-KW"/>
</dbReference>
<organism evidence="5 6">
    <name type="scientific">Paracoccus sanguinis</name>
    <dbReference type="NCBI Taxonomy" id="1545044"/>
    <lineage>
        <taxon>Bacteria</taxon>
        <taxon>Pseudomonadati</taxon>
        <taxon>Pseudomonadota</taxon>
        <taxon>Alphaproteobacteria</taxon>
        <taxon>Rhodobacterales</taxon>
        <taxon>Paracoccaceae</taxon>
        <taxon>Paracoccus</taxon>
    </lineage>
</organism>
<keyword evidence="2" id="KW-0238">DNA-binding</keyword>
<sequence>MRGGTGINITEAARASGLSAKTIRYYEEIGLVSPQRGRNGYRYFGPEEVRRLTFLGRARRLDFPLQDCRELLTLSADTSRSSADVREIALRHLAQVDERLAELGQLREALQQLVDSCAGDARPDCAILDALTGGHPDANGR</sequence>
<protein>
    <submittedName>
        <fullName evidence="5">Cu(I)-responsive transcriptional regulator</fullName>
    </submittedName>
</protein>
<name>A0A1H3CYI6_9RHOB</name>
<dbReference type="SUPFAM" id="SSF46955">
    <property type="entry name" value="Putative DNA-binding domain"/>
    <property type="match status" value="1"/>
</dbReference>
<dbReference type="PRINTS" id="PR00040">
    <property type="entry name" value="HTHMERR"/>
</dbReference>
<dbReference type="SMART" id="SM00422">
    <property type="entry name" value="HTH_MERR"/>
    <property type="match status" value="1"/>
</dbReference>
<reference evidence="6" key="1">
    <citation type="submission" date="2016-10" db="EMBL/GenBank/DDBJ databases">
        <authorList>
            <person name="Varghese N."/>
            <person name="Submissions S."/>
        </authorList>
    </citation>
    <scope>NUCLEOTIDE SEQUENCE [LARGE SCALE GENOMIC DNA]</scope>
    <source>
        <strain evidence="6">DSM 29303</strain>
    </source>
</reference>
<dbReference type="InterPro" id="IPR015358">
    <property type="entry name" value="Tscrpt_reg_MerR_DNA-bd"/>
</dbReference>
<dbReference type="PROSITE" id="PS50937">
    <property type="entry name" value="HTH_MERR_2"/>
    <property type="match status" value="1"/>
</dbReference>
<dbReference type="InterPro" id="IPR000551">
    <property type="entry name" value="MerR-type_HTH_dom"/>
</dbReference>
<dbReference type="PANTHER" id="PTHR30204">
    <property type="entry name" value="REDOX-CYCLING DRUG-SENSING TRANSCRIPTIONAL ACTIVATOR SOXR"/>
    <property type="match status" value="1"/>
</dbReference>
<dbReference type="Pfam" id="PF00376">
    <property type="entry name" value="MerR"/>
    <property type="match status" value="1"/>
</dbReference>
<feature type="domain" description="HTH merR-type" evidence="4">
    <location>
        <begin position="6"/>
        <end position="74"/>
    </location>
</feature>
<evidence type="ECO:0000313" key="6">
    <source>
        <dbReference type="Proteomes" id="UP000182944"/>
    </source>
</evidence>
<dbReference type="Gene3D" id="1.10.1660.10">
    <property type="match status" value="1"/>
</dbReference>
<proteinExistence type="predicted"/>
<dbReference type="InterPro" id="IPR009061">
    <property type="entry name" value="DNA-bd_dom_put_sf"/>
</dbReference>
<gene>
    <name evidence="5" type="ORF">SAMN05444276_11036</name>
</gene>
<evidence type="ECO:0000256" key="3">
    <source>
        <dbReference type="ARBA" id="ARBA00023163"/>
    </source>
</evidence>
<evidence type="ECO:0000256" key="1">
    <source>
        <dbReference type="ARBA" id="ARBA00023015"/>
    </source>
</evidence>
<accession>A0A1H3CYI6</accession>
<dbReference type="AlphaFoldDB" id="A0A1H3CYI6"/>
<keyword evidence="3" id="KW-0804">Transcription</keyword>
<dbReference type="Proteomes" id="UP000182944">
    <property type="component" value="Unassembled WGS sequence"/>
</dbReference>
<evidence type="ECO:0000256" key="2">
    <source>
        <dbReference type="ARBA" id="ARBA00023125"/>
    </source>
</evidence>
<keyword evidence="1" id="KW-0805">Transcription regulation</keyword>
<dbReference type="EMBL" id="FNNA01000010">
    <property type="protein sequence ID" value="SDX59283.1"/>
    <property type="molecule type" value="Genomic_DNA"/>
</dbReference>
<dbReference type="InterPro" id="IPR047057">
    <property type="entry name" value="MerR_fam"/>
</dbReference>
<evidence type="ECO:0000259" key="4">
    <source>
        <dbReference type="PROSITE" id="PS50937"/>
    </source>
</evidence>
<keyword evidence="6" id="KW-1185">Reference proteome</keyword>
<dbReference type="RefSeq" id="WP_414811504.1">
    <property type="nucleotide sequence ID" value="NZ_JRKP01000093.1"/>
</dbReference>